<dbReference type="Proteomes" id="UP001321542">
    <property type="component" value="Chromosome"/>
</dbReference>
<reference evidence="3 4" key="2">
    <citation type="journal article" date="2023" name="ChemBioChem">
        <title>Acyltransferase Domain Exchange between Two Independent Type I Polyketide Synthases in the Same Producer Strain of Macrolide Antibiotics.</title>
        <authorList>
            <person name="Kudo F."/>
            <person name="Kishikawa K."/>
            <person name="Tsuboi K."/>
            <person name="Kido T."/>
            <person name="Usui T."/>
            <person name="Hashimoto J."/>
            <person name="Shin-Ya K."/>
            <person name="Miyanaga A."/>
            <person name="Eguchi T."/>
        </authorList>
    </citation>
    <scope>NUCLEOTIDE SEQUENCE [LARGE SCALE GENOMIC DNA]</scope>
    <source>
        <strain evidence="3 4">A-8890</strain>
    </source>
</reference>
<dbReference type="InterPro" id="IPR012337">
    <property type="entry name" value="RNaseH-like_sf"/>
</dbReference>
<evidence type="ECO:0000313" key="3">
    <source>
        <dbReference type="EMBL" id="BBC28863.1"/>
    </source>
</evidence>
<sequence length="212" mass="23735">MQVTDRYGTARAMAWDRLHPRLTTRSAWIDHTGDLPTIEGTLIRLRVDNLPGGGDPLPLFLWSSATGLNSEDVDVRWQAFLRRFDIEHLFRMMKQTLGWTRPKLRTPEAANPRGRRALDLADHRRAHPDPSSARGRRRLAAAVGEARRARPPHPGPSPPRVSEPPPALAEAVARLLPGEGQGFFLGVWLMSLLMLCTVPRSLISASTAWRPR</sequence>
<keyword evidence="2" id="KW-1133">Transmembrane helix</keyword>
<evidence type="ECO:0000313" key="4">
    <source>
        <dbReference type="Proteomes" id="UP001321542"/>
    </source>
</evidence>
<gene>
    <name evidence="3" type="ORF">SGFS_001540</name>
</gene>
<feature type="region of interest" description="Disordered" evidence="1">
    <location>
        <begin position="103"/>
        <end position="166"/>
    </location>
</feature>
<reference evidence="3 4" key="1">
    <citation type="journal article" date="2010" name="ChemBioChem">
        <title>Cloning and characterization of the biosynthetic gene cluster of 16-membered macrolide antibiotic FD-891: involvement of a dual functional cytochrome P450 monooxygenase catalyzing epoxidation and hydroxylation.</title>
        <authorList>
            <person name="Kudo F."/>
            <person name="Motegi A."/>
            <person name="Mizoue K."/>
            <person name="Eguchi T."/>
        </authorList>
    </citation>
    <scope>NUCLEOTIDE SEQUENCE [LARGE SCALE GENOMIC DNA]</scope>
    <source>
        <strain evidence="3 4">A-8890</strain>
    </source>
</reference>
<name>A0ABM7EZV6_9ACTN</name>
<keyword evidence="2" id="KW-0812">Transmembrane</keyword>
<keyword evidence="2" id="KW-0472">Membrane</keyword>
<protein>
    <recommendedName>
        <fullName evidence="5">Transposase</fullName>
    </recommendedName>
</protein>
<evidence type="ECO:0000256" key="1">
    <source>
        <dbReference type="SAM" id="MobiDB-lite"/>
    </source>
</evidence>
<organism evidence="3 4">
    <name type="scientific">Streptomyces graminofaciens</name>
    <dbReference type="NCBI Taxonomy" id="68212"/>
    <lineage>
        <taxon>Bacteria</taxon>
        <taxon>Bacillati</taxon>
        <taxon>Actinomycetota</taxon>
        <taxon>Actinomycetes</taxon>
        <taxon>Kitasatosporales</taxon>
        <taxon>Streptomycetaceae</taxon>
        <taxon>Streptomyces</taxon>
    </lineage>
</organism>
<evidence type="ECO:0000256" key="2">
    <source>
        <dbReference type="SAM" id="Phobius"/>
    </source>
</evidence>
<dbReference type="SUPFAM" id="SSF53098">
    <property type="entry name" value="Ribonuclease H-like"/>
    <property type="match status" value="1"/>
</dbReference>
<feature type="transmembrane region" description="Helical" evidence="2">
    <location>
        <begin position="183"/>
        <end position="203"/>
    </location>
</feature>
<evidence type="ECO:0008006" key="5">
    <source>
        <dbReference type="Google" id="ProtNLM"/>
    </source>
</evidence>
<proteinExistence type="predicted"/>
<keyword evidence="4" id="KW-1185">Reference proteome</keyword>
<accession>A0ABM7EZV6</accession>
<feature type="compositionally biased region" description="Pro residues" evidence="1">
    <location>
        <begin position="152"/>
        <end position="166"/>
    </location>
</feature>
<dbReference type="EMBL" id="AP018448">
    <property type="protein sequence ID" value="BBC28863.1"/>
    <property type="molecule type" value="Genomic_DNA"/>
</dbReference>